<keyword evidence="3" id="KW-1185">Reference proteome</keyword>
<evidence type="ECO:0000313" key="3">
    <source>
        <dbReference type="Proteomes" id="UP001432322"/>
    </source>
</evidence>
<gene>
    <name evidence="2" type="ORF">PFISCL1PPCAC_4952</name>
</gene>
<feature type="signal peptide" evidence="1">
    <location>
        <begin position="1"/>
        <end position="19"/>
    </location>
</feature>
<evidence type="ECO:0000313" key="2">
    <source>
        <dbReference type="EMBL" id="GMT13655.1"/>
    </source>
</evidence>
<reference evidence="2" key="1">
    <citation type="submission" date="2023-10" db="EMBL/GenBank/DDBJ databases">
        <title>Genome assembly of Pristionchus species.</title>
        <authorList>
            <person name="Yoshida K."/>
            <person name="Sommer R.J."/>
        </authorList>
    </citation>
    <scope>NUCLEOTIDE SEQUENCE</scope>
    <source>
        <strain evidence="2">RS5133</strain>
    </source>
</reference>
<feature type="chain" id="PRO_5043540303" evidence="1">
    <location>
        <begin position="20"/>
        <end position="74"/>
    </location>
</feature>
<dbReference type="AlphaFoldDB" id="A0AAV5V259"/>
<dbReference type="EMBL" id="BTSY01000002">
    <property type="protein sequence ID" value="GMT13655.1"/>
    <property type="molecule type" value="Genomic_DNA"/>
</dbReference>
<organism evidence="2 3">
    <name type="scientific">Pristionchus fissidentatus</name>
    <dbReference type="NCBI Taxonomy" id="1538716"/>
    <lineage>
        <taxon>Eukaryota</taxon>
        <taxon>Metazoa</taxon>
        <taxon>Ecdysozoa</taxon>
        <taxon>Nematoda</taxon>
        <taxon>Chromadorea</taxon>
        <taxon>Rhabditida</taxon>
        <taxon>Rhabditina</taxon>
        <taxon>Diplogasteromorpha</taxon>
        <taxon>Diplogasteroidea</taxon>
        <taxon>Neodiplogasteridae</taxon>
        <taxon>Pristionchus</taxon>
    </lineage>
</organism>
<proteinExistence type="predicted"/>
<keyword evidence="1" id="KW-0732">Signal</keyword>
<comment type="caution">
    <text evidence="2">The sequence shown here is derived from an EMBL/GenBank/DDBJ whole genome shotgun (WGS) entry which is preliminary data.</text>
</comment>
<sequence length="74" mass="8493">MNFLATLLPLLCLLAVCFASLVESEQQQPAAYSYDQFLEEAPVKRAQTFVRFGKRAQTFVRFGRSLPARYETEE</sequence>
<protein>
    <submittedName>
        <fullName evidence="2">Uncharacterized protein</fullName>
    </submittedName>
</protein>
<name>A0AAV5V259_9BILA</name>
<dbReference type="Proteomes" id="UP001432322">
    <property type="component" value="Unassembled WGS sequence"/>
</dbReference>
<accession>A0AAV5V259</accession>
<evidence type="ECO:0000256" key="1">
    <source>
        <dbReference type="SAM" id="SignalP"/>
    </source>
</evidence>